<accession>A0A401H9X9</accession>
<proteinExistence type="predicted"/>
<reference evidence="1 2" key="1">
    <citation type="submission" date="2017-02" db="EMBL/GenBank/DDBJ databases">
        <title>isolation and characterization of a novel temperate virus Aeropyrum globular virus 1 infecting hyperthermophilic archaeon Aeropyrum.</title>
        <authorList>
            <person name="Yumiya M."/>
            <person name="Yoshida T."/>
            <person name="Sako Y."/>
        </authorList>
    </citation>
    <scope>NUCLEOTIDE SEQUENCE [LARGE SCALE GENOMIC DNA]</scope>
    <source>
        <strain evidence="1 2">YK1-12-2013</strain>
    </source>
</reference>
<organism evidence="1 2">
    <name type="scientific">Aeropyrum pernix</name>
    <dbReference type="NCBI Taxonomy" id="56636"/>
    <lineage>
        <taxon>Archaea</taxon>
        <taxon>Thermoproteota</taxon>
        <taxon>Thermoprotei</taxon>
        <taxon>Desulfurococcales</taxon>
        <taxon>Desulfurococcaceae</taxon>
        <taxon>Aeropyrum</taxon>
    </lineage>
</organism>
<dbReference type="AlphaFoldDB" id="A0A401H9X9"/>
<dbReference type="RefSeq" id="WP_131160196.1">
    <property type="nucleotide sequence ID" value="NZ_BDMD01000048.1"/>
</dbReference>
<evidence type="ECO:0000313" key="2">
    <source>
        <dbReference type="Proteomes" id="UP000291213"/>
    </source>
</evidence>
<dbReference type="EMBL" id="BDMD01000048">
    <property type="protein sequence ID" value="GBF09204.1"/>
    <property type="molecule type" value="Genomic_DNA"/>
</dbReference>
<dbReference type="Proteomes" id="UP000291213">
    <property type="component" value="Unassembled WGS sequence"/>
</dbReference>
<comment type="caution">
    <text evidence="1">The sequence shown here is derived from an EMBL/GenBank/DDBJ whole genome shotgun (WGS) entry which is preliminary data.</text>
</comment>
<name>A0A401H9X9_AERPX</name>
<sequence>MASGLEPGSTVRIGDALCRVSLPVVLGFEGNCLLIAGVVRVGQKPPEGIAREPVYRVLQTGFKAFLEGSEAIEELESQYERAAAYATVYGGLILYSKCGDAPISRFYSSRMPVDLAAGGGDVRRVDDRDILEIWSSLLSGRLEFASRLGGPLALPEGYSARLGLGGLKLAALGFECMPPYVEV</sequence>
<gene>
    <name evidence="1" type="ORF">apy_09290</name>
</gene>
<evidence type="ECO:0000313" key="1">
    <source>
        <dbReference type="EMBL" id="GBF09204.1"/>
    </source>
</evidence>
<dbReference type="OrthoDB" id="386231at2157"/>
<protein>
    <submittedName>
        <fullName evidence="1">Uncharacterized protein</fullName>
    </submittedName>
</protein>